<name>A0A2N5GJU7_9BACI</name>
<dbReference type="AlphaFoldDB" id="A0A2N5GJU7"/>
<evidence type="ECO:0000313" key="4">
    <source>
        <dbReference type="Proteomes" id="UP000234951"/>
    </source>
</evidence>
<protein>
    <recommendedName>
        <fullName evidence="6">YwdI family protein</fullName>
    </recommendedName>
</protein>
<gene>
    <name evidence="2" type="ORF">CU635_14610</name>
    <name evidence="3" type="ORF">CVD25_19995</name>
</gene>
<dbReference type="OrthoDB" id="2361717at2"/>
<accession>A0A2N5GJU7</accession>
<organism evidence="2 4">
    <name type="scientific">Bacillus canaveralius</name>
    <dbReference type="NCBI Taxonomy" id="1403243"/>
    <lineage>
        <taxon>Bacteria</taxon>
        <taxon>Bacillati</taxon>
        <taxon>Bacillota</taxon>
        <taxon>Bacilli</taxon>
        <taxon>Bacillales</taxon>
        <taxon>Bacillaceae</taxon>
        <taxon>Bacillus</taxon>
    </lineage>
</organism>
<dbReference type="EMBL" id="PGVD01000070">
    <property type="protein sequence ID" value="PLR90881.1"/>
    <property type="molecule type" value="Genomic_DNA"/>
</dbReference>
<comment type="caution">
    <text evidence="2">The sequence shown here is derived from an EMBL/GenBank/DDBJ whole genome shotgun (WGS) entry which is preliminary data.</text>
</comment>
<feature type="region of interest" description="Disordered" evidence="1">
    <location>
        <begin position="49"/>
        <end position="68"/>
    </location>
</feature>
<evidence type="ECO:0008006" key="6">
    <source>
        <dbReference type="Google" id="ProtNLM"/>
    </source>
</evidence>
<sequence length="92" mass="10555">MNDISIQKLIGKIEEELVLAKREGADARVRERIYAIKALCEIILDDDHAPKRHHRQEPADNRRDVQPMPMAIQQTKKIAMEDGSNGDSLFDF</sequence>
<dbReference type="Pfam" id="PF17261">
    <property type="entry name" value="DUF5327"/>
    <property type="match status" value="1"/>
</dbReference>
<evidence type="ECO:0000313" key="5">
    <source>
        <dbReference type="Proteomes" id="UP000235114"/>
    </source>
</evidence>
<reference evidence="3 5" key="2">
    <citation type="submission" date="2017-12" db="EMBL/GenBank/DDBJ databases">
        <title>Comparative Functional Genomics of Dry Heat Resistant strains isolated from the Viking Spacecraft.</title>
        <authorList>
            <person name="Seuylemezian A."/>
            <person name="Cooper K."/>
            <person name="Vaishampayan P."/>
        </authorList>
    </citation>
    <scope>NUCLEOTIDE SEQUENCE [LARGE SCALE GENOMIC DNA]</scope>
    <source>
        <strain evidence="3 5">ATCC 29669</strain>
    </source>
</reference>
<dbReference type="EMBL" id="PGVA01000033">
    <property type="protein sequence ID" value="PLR81579.1"/>
    <property type="molecule type" value="Genomic_DNA"/>
</dbReference>
<evidence type="ECO:0000256" key="1">
    <source>
        <dbReference type="SAM" id="MobiDB-lite"/>
    </source>
</evidence>
<evidence type="ECO:0000313" key="3">
    <source>
        <dbReference type="EMBL" id="PLR90881.1"/>
    </source>
</evidence>
<dbReference type="InterPro" id="IPR035218">
    <property type="entry name" value="DUF5327"/>
</dbReference>
<dbReference type="Proteomes" id="UP000234951">
    <property type="component" value="Unassembled WGS sequence"/>
</dbReference>
<keyword evidence="5" id="KW-1185">Reference proteome</keyword>
<evidence type="ECO:0000313" key="2">
    <source>
        <dbReference type="EMBL" id="PLR81579.1"/>
    </source>
</evidence>
<proteinExistence type="predicted"/>
<reference evidence="2 4" key="1">
    <citation type="submission" date="2017-11" db="EMBL/GenBank/DDBJ databases">
        <title>Comparitive Functional Genomics of Dry Heat Resistant strains isolated from the Viking Spacecraft.</title>
        <authorList>
            <person name="Seuylemezian A."/>
            <person name="Cooper K."/>
            <person name="Vaishampayan P."/>
        </authorList>
    </citation>
    <scope>NUCLEOTIDE SEQUENCE [LARGE SCALE GENOMIC DNA]</scope>
    <source>
        <strain evidence="2 4">M4.6</strain>
    </source>
</reference>
<dbReference type="RefSeq" id="WP_101578116.1">
    <property type="nucleotide sequence ID" value="NZ_PGVA01000033.1"/>
</dbReference>
<dbReference type="Proteomes" id="UP000235114">
    <property type="component" value="Unassembled WGS sequence"/>
</dbReference>
<feature type="compositionally biased region" description="Basic and acidic residues" evidence="1">
    <location>
        <begin position="56"/>
        <end position="65"/>
    </location>
</feature>